<dbReference type="Pfam" id="PF13149">
    <property type="entry name" value="Mfa_like_1"/>
    <property type="match status" value="1"/>
</dbReference>
<sequence>MKTKSLLALAFVSSVAFISCSDDGSGINVPDDSRENAIAFNVMVPKAPRAASTTTATIKEFYVYAFTAGKPYMERVVVRRNGSSWTYTPTMYWPDTPVNFYAYSPNITNSPNVGDDAIGDIPDYTCDGQTDLLYAVNIGETSKASPVNINFRHALSKASIMLSSSNEAIRVNVRHVVLHGLNHTGTFYYPDATTSQSMHQNVGHWEDLKLRSPLMIFYAIGEEDFVNLTTTPVDITENNLNMSFFLPQPLTKLEFDGSNYTGSYIEVDCEIFDVASGARIWPTASTPPSQLVDESPAGRLIFPMTSSAVSDWKIGHAYIYNIKIDNPTVLQPIDFNVTVDDFTLEN</sequence>
<protein>
    <recommendedName>
        <fullName evidence="4">Fimbrillin family protein</fullName>
    </recommendedName>
</protein>
<dbReference type="RefSeq" id="WP_068960465.1">
    <property type="nucleotide sequence ID" value="NZ_CAJTAP010000005.1"/>
</dbReference>
<dbReference type="CDD" id="cd13120">
    <property type="entry name" value="BF2867_like_N"/>
    <property type="match status" value="1"/>
</dbReference>
<feature type="signal peptide" evidence="1">
    <location>
        <begin position="1"/>
        <end position="21"/>
    </location>
</feature>
<reference evidence="3" key="1">
    <citation type="submission" date="2016-04" db="EMBL/GenBank/DDBJ databases">
        <title>Complete Genome Sequences of Twelve Strains of a Stable Defined Moderately Diverse Mouse Microbiota 2 (sDMDMm2).</title>
        <authorList>
            <person name="Uchimura Y."/>
            <person name="Wyss M."/>
            <person name="Brugiroux S."/>
            <person name="Limenitakis J.P."/>
            <person name="Stecher B."/>
            <person name="McCoy K.D."/>
            <person name="Macpherson A.J."/>
        </authorList>
    </citation>
    <scope>NUCLEOTIDE SEQUENCE [LARGE SCALE GENOMIC DNA]</scope>
    <source>
        <strain evidence="3">YL27</strain>
    </source>
</reference>
<dbReference type="OrthoDB" id="1050200at2"/>
<dbReference type="STRING" id="1796646.A4V02_04840"/>
<feature type="chain" id="PRO_5008529356" description="Fimbrillin family protein" evidence="1">
    <location>
        <begin position="22"/>
        <end position="346"/>
    </location>
</feature>
<proteinExistence type="predicted"/>
<dbReference type="Gene3D" id="2.60.40.2620">
    <property type="entry name" value="Fimbrillin-like"/>
    <property type="match status" value="1"/>
</dbReference>
<evidence type="ECO:0000313" key="2">
    <source>
        <dbReference type="EMBL" id="ANU63105.1"/>
    </source>
</evidence>
<dbReference type="Proteomes" id="UP000186351">
    <property type="component" value="Chromosome"/>
</dbReference>
<keyword evidence="1" id="KW-0732">Signal</keyword>
<name>A0A1B1S8I2_9BACT</name>
<dbReference type="InterPro" id="IPR042278">
    <property type="entry name" value="Mfa-like_1_N"/>
</dbReference>
<gene>
    <name evidence="2" type="ORF">A4V02_04840</name>
</gene>
<keyword evidence="3" id="KW-1185">Reference proteome</keyword>
<dbReference type="PROSITE" id="PS51257">
    <property type="entry name" value="PROKAR_LIPOPROTEIN"/>
    <property type="match status" value="1"/>
</dbReference>
<evidence type="ECO:0000256" key="1">
    <source>
        <dbReference type="SAM" id="SignalP"/>
    </source>
</evidence>
<accession>A0A1B1S8I2</accession>
<evidence type="ECO:0000313" key="3">
    <source>
        <dbReference type="Proteomes" id="UP000186351"/>
    </source>
</evidence>
<organism evidence="2 3">
    <name type="scientific">Muribaculum intestinale</name>
    <dbReference type="NCBI Taxonomy" id="1796646"/>
    <lineage>
        <taxon>Bacteria</taxon>
        <taxon>Pseudomonadati</taxon>
        <taxon>Bacteroidota</taxon>
        <taxon>Bacteroidia</taxon>
        <taxon>Bacteroidales</taxon>
        <taxon>Muribaculaceae</taxon>
        <taxon>Muribaculum</taxon>
    </lineage>
</organism>
<dbReference type="EMBL" id="CP015402">
    <property type="protein sequence ID" value="ANU63105.1"/>
    <property type="molecule type" value="Genomic_DNA"/>
</dbReference>
<evidence type="ECO:0008006" key="4">
    <source>
        <dbReference type="Google" id="ProtNLM"/>
    </source>
</evidence>
<accession>A0A1Z2XK53</accession>
<dbReference type="InterPro" id="IPR025049">
    <property type="entry name" value="Mfa-like_1"/>
</dbReference>
<dbReference type="AlphaFoldDB" id="A0A1B1S8I2"/>
<dbReference type="GeneID" id="65536174"/>
<dbReference type="KEGG" id="pary:A4V02_04840"/>